<feature type="region of interest" description="Disordered" evidence="1">
    <location>
        <begin position="1"/>
        <end position="24"/>
    </location>
</feature>
<accession>A0A8H8SSV4</accession>
<protein>
    <submittedName>
        <fullName evidence="2">Tetrahydrofolylpolyglutamate synthase</fullName>
    </submittedName>
</protein>
<gene>
    <name evidence="2" type="ORF">RhiXN_04410</name>
</gene>
<dbReference type="EMBL" id="CP059658">
    <property type="protein sequence ID" value="QRW16409.1"/>
    <property type="molecule type" value="Genomic_DNA"/>
</dbReference>
<feature type="compositionally biased region" description="Polar residues" evidence="1">
    <location>
        <begin position="124"/>
        <end position="150"/>
    </location>
</feature>
<reference evidence="2" key="1">
    <citation type="submission" date="2020-05" db="EMBL/GenBank/DDBJ databases">
        <title>Evolutionary and genomic comparisons of hybrid uninucleate and nonhybrid Rhizoctonia fungi.</title>
        <authorList>
            <person name="Li C."/>
            <person name="Chen X."/>
        </authorList>
    </citation>
    <scope>NUCLEOTIDE SEQUENCE</scope>
    <source>
        <strain evidence="2">AG-1 IA</strain>
    </source>
</reference>
<evidence type="ECO:0000256" key="1">
    <source>
        <dbReference type="SAM" id="MobiDB-lite"/>
    </source>
</evidence>
<name>A0A8H8SSV4_9AGAM</name>
<sequence length="285" mass="31180">MSSRKYVSDSSSDVEVIEDSEPERQERLAQLRLTKKQSQKEVATEVFSQSQTWISRVDALTQKSVPSTSGRTTSTASIGAPPRNEAQSPIRRAEVSSARAGKPAPPPWLASTTNSALGDLSPNRPYSKTVSLKSSSQPSPAKQIDLNSFAYQKRTIERSASYSNSSRPKSGSKNKDQVVSLVASSSDVSKASKHAPAKKRGRRAEPESPVLQPVEDTRKIILERGAALLGVAPVLDAESQQDVIPGISTESQLSKEKQEEEEEARYTIYPNVCSKQDWRAPKVIW</sequence>
<evidence type="ECO:0000313" key="2">
    <source>
        <dbReference type="EMBL" id="QRW16409.1"/>
    </source>
</evidence>
<dbReference type="GeneID" id="67026690"/>
<dbReference type="AlphaFoldDB" id="A0A8H8SSV4"/>
<dbReference type="RefSeq" id="XP_043176646.1">
    <property type="nucleotide sequence ID" value="XM_043324227.1"/>
</dbReference>
<feature type="compositionally biased region" description="Polar residues" evidence="1">
    <location>
        <begin position="61"/>
        <end position="77"/>
    </location>
</feature>
<feature type="region of interest" description="Disordered" evidence="1">
    <location>
        <begin position="57"/>
        <end position="213"/>
    </location>
</feature>
<dbReference type="Proteomes" id="UP000650533">
    <property type="component" value="Chromosome 1"/>
</dbReference>
<dbReference type="KEGG" id="rsx:RhiXN_04410"/>
<organism evidence="2 3">
    <name type="scientific">Rhizoctonia solani</name>
    <dbReference type="NCBI Taxonomy" id="456999"/>
    <lineage>
        <taxon>Eukaryota</taxon>
        <taxon>Fungi</taxon>
        <taxon>Dikarya</taxon>
        <taxon>Basidiomycota</taxon>
        <taxon>Agaricomycotina</taxon>
        <taxon>Agaricomycetes</taxon>
        <taxon>Cantharellales</taxon>
        <taxon>Ceratobasidiaceae</taxon>
        <taxon>Rhizoctonia</taxon>
    </lineage>
</organism>
<feature type="compositionally biased region" description="Low complexity" evidence="1">
    <location>
        <begin position="178"/>
        <end position="189"/>
    </location>
</feature>
<feature type="compositionally biased region" description="Polar residues" evidence="1">
    <location>
        <begin position="158"/>
        <end position="171"/>
    </location>
</feature>
<evidence type="ECO:0000313" key="3">
    <source>
        <dbReference type="Proteomes" id="UP000650533"/>
    </source>
</evidence>
<feature type="compositionally biased region" description="Basic residues" evidence="1">
    <location>
        <begin position="191"/>
        <end position="202"/>
    </location>
</feature>
<proteinExistence type="predicted"/>